<dbReference type="Proteomes" id="UP000595437">
    <property type="component" value="Chromosome 5"/>
</dbReference>
<proteinExistence type="predicted"/>
<name>A0A7T8KG67_CALRO</name>
<reference evidence="2" key="1">
    <citation type="submission" date="2021-01" db="EMBL/GenBank/DDBJ databases">
        <title>Caligus Genome Assembly.</title>
        <authorList>
            <person name="Gallardo-Escarate C."/>
        </authorList>
    </citation>
    <scope>NUCLEOTIDE SEQUENCE [LARGE SCALE GENOMIC DNA]</scope>
</reference>
<gene>
    <name evidence="1" type="ORF">FKW44_008369</name>
</gene>
<evidence type="ECO:0000313" key="1">
    <source>
        <dbReference type="EMBL" id="QQP55241.1"/>
    </source>
</evidence>
<protein>
    <submittedName>
        <fullName evidence="1">Uncharacterized protein</fullName>
    </submittedName>
</protein>
<organism evidence="1 2">
    <name type="scientific">Caligus rogercresseyi</name>
    <name type="common">Sea louse</name>
    <dbReference type="NCBI Taxonomy" id="217165"/>
    <lineage>
        <taxon>Eukaryota</taxon>
        <taxon>Metazoa</taxon>
        <taxon>Ecdysozoa</taxon>
        <taxon>Arthropoda</taxon>
        <taxon>Crustacea</taxon>
        <taxon>Multicrustacea</taxon>
        <taxon>Hexanauplia</taxon>
        <taxon>Copepoda</taxon>
        <taxon>Siphonostomatoida</taxon>
        <taxon>Caligidae</taxon>
        <taxon>Caligus</taxon>
    </lineage>
</organism>
<evidence type="ECO:0000313" key="2">
    <source>
        <dbReference type="Proteomes" id="UP000595437"/>
    </source>
</evidence>
<sequence>MDLESKQTTIIKLLDSGQSHEAIMIMLGRQAKPQGSLNRKEAISEYTKAVNGKILRNPPAQ</sequence>
<keyword evidence="2" id="KW-1185">Reference proteome</keyword>
<dbReference type="AlphaFoldDB" id="A0A7T8KG67"/>
<accession>A0A7T8KG67</accession>
<dbReference type="EMBL" id="CP045894">
    <property type="protein sequence ID" value="QQP55241.1"/>
    <property type="molecule type" value="Genomic_DNA"/>
</dbReference>